<proteinExistence type="predicted"/>
<evidence type="ECO:0000313" key="1">
    <source>
        <dbReference type="EMBL" id="KAJ2770878.1"/>
    </source>
</evidence>
<accession>A0ACC1K0G5</accession>
<keyword evidence="1" id="KW-0969">Cilium</keyword>
<organism evidence="1 2">
    <name type="scientific">Coemansia nantahalensis</name>
    <dbReference type="NCBI Taxonomy" id="2789366"/>
    <lineage>
        <taxon>Eukaryota</taxon>
        <taxon>Fungi</taxon>
        <taxon>Fungi incertae sedis</taxon>
        <taxon>Zoopagomycota</taxon>
        <taxon>Kickxellomycotina</taxon>
        <taxon>Kickxellomycetes</taxon>
        <taxon>Kickxellales</taxon>
        <taxon>Kickxellaceae</taxon>
        <taxon>Coemansia</taxon>
    </lineage>
</organism>
<keyword evidence="2" id="KW-1185">Reference proteome</keyword>
<comment type="caution">
    <text evidence="1">The sequence shown here is derived from an EMBL/GenBank/DDBJ whole genome shotgun (WGS) entry which is preliminary data.</text>
</comment>
<keyword evidence="1" id="KW-0282">Flagellum</keyword>
<evidence type="ECO:0000313" key="2">
    <source>
        <dbReference type="Proteomes" id="UP001140234"/>
    </source>
</evidence>
<sequence length="199" mass="21996">MLRHVYHSGIVTVLNSAGSEPLQLWAVARGEGGHVAIEEEDDEIDGPVLCLRSANLRRTFVCIPRSTSETLGIKLPFLGMVVKNTGHLFTFEVEVSDSRGLVRRLRPANYESEAHIGSGVARLPLWLDDGWNYLTFDLGKVTTQAYGTQLGEVRRVVIHASACLRLVFFADRVVPEDELPRELRLHVKRGGGPATPSRA</sequence>
<keyword evidence="1" id="KW-0966">Cell projection</keyword>
<protein>
    <submittedName>
        <fullName evidence="1">Cilia- and flagella-associated protein 20</fullName>
    </submittedName>
</protein>
<gene>
    <name evidence="1" type="primary">CFAP20</name>
    <name evidence="1" type="ORF">IWQ57_002462</name>
</gene>
<name>A0ACC1K0G5_9FUNG</name>
<dbReference type="EMBL" id="JANBUJ010000639">
    <property type="protein sequence ID" value="KAJ2770878.1"/>
    <property type="molecule type" value="Genomic_DNA"/>
</dbReference>
<dbReference type="Proteomes" id="UP001140234">
    <property type="component" value="Unassembled WGS sequence"/>
</dbReference>
<reference evidence="1" key="1">
    <citation type="submission" date="2022-07" db="EMBL/GenBank/DDBJ databases">
        <title>Phylogenomic reconstructions and comparative analyses of Kickxellomycotina fungi.</title>
        <authorList>
            <person name="Reynolds N.K."/>
            <person name="Stajich J.E."/>
            <person name="Barry K."/>
            <person name="Grigoriev I.V."/>
            <person name="Crous P."/>
            <person name="Smith M.E."/>
        </authorList>
    </citation>
    <scope>NUCLEOTIDE SEQUENCE</scope>
    <source>
        <strain evidence="1">CBS 109366</strain>
    </source>
</reference>